<protein>
    <submittedName>
        <fullName evidence="1">Uncharacterized protein</fullName>
    </submittedName>
</protein>
<organism evidence="1 2">
    <name type="scientific">Sporolactobacillus spathodeae</name>
    <dbReference type="NCBI Taxonomy" id="1465502"/>
    <lineage>
        <taxon>Bacteria</taxon>
        <taxon>Bacillati</taxon>
        <taxon>Bacillota</taxon>
        <taxon>Bacilli</taxon>
        <taxon>Bacillales</taxon>
        <taxon>Sporolactobacillaceae</taxon>
        <taxon>Sporolactobacillus</taxon>
    </lineage>
</organism>
<comment type="caution">
    <text evidence="1">The sequence shown here is derived from an EMBL/GenBank/DDBJ whole genome shotgun (WGS) entry which is preliminary data.</text>
</comment>
<sequence>MIDLGHWKNESNTYFLHRQKKQGCYNIERQNIIISYFEGGFWF</sequence>
<dbReference type="Proteomes" id="UP000823201">
    <property type="component" value="Unassembled WGS sequence"/>
</dbReference>
<evidence type="ECO:0000313" key="2">
    <source>
        <dbReference type="Proteomes" id="UP000823201"/>
    </source>
</evidence>
<keyword evidence="2" id="KW-1185">Reference proteome</keyword>
<evidence type="ECO:0000313" key="1">
    <source>
        <dbReference type="EMBL" id="MBM7656747.1"/>
    </source>
</evidence>
<name>A0ABS2Q4P7_9BACL</name>
<proteinExistence type="predicted"/>
<accession>A0ABS2Q4P7</accession>
<dbReference type="EMBL" id="JAFBEV010000001">
    <property type="protein sequence ID" value="MBM7656747.1"/>
    <property type="molecule type" value="Genomic_DNA"/>
</dbReference>
<reference evidence="1 2" key="1">
    <citation type="submission" date="2021-01" db="EMBL/GenBank/DDBJ databases">
        <title>Genomic Encyclopedia of Type Strains, Phase IV (KMG-IV): sequencing the most valuable type-strain genomes for metagenomic binning, comparative biology and taxonomic classification.</title>
        <authorList>
            <person name="Goeker M."/>
        </authorList>
    </citation>
    <scope>NUCLEOTIDE SEQUENCE [LARGE SCALE GENOMIC DNA]</scope>
    <source>
        <strain evidence="1 2">DSM 100968</strain>
    </source>
</reference>
<gene>
    <name evidence="1" type="ORF">JOC27_000183</name>
</gene>